<evidence type="ECO:0000256" key="6">
    <source>
        <dbReference type="ARBA" id="ARBA00022840"/>
    </source>
</evidence>
<keyword evidence="6 9" id="KW-0067">ATP-binding</keyword>
<evidence type="ECO:0000256" key="5">
    <source>
        <dbReference type="ARBA" id="ARBA00022777"/>
    </source>
</evidence>
<dbReference type="Pfam" id="PF00069">
    <property type="entry name" value="Pkinase"/>
    <property type="match status" value="1"/>
</dbReference>
<keyword evidence="2" id="KW-0723">Serine/threonine-protein kinase</keyword>
<proteinExistence type="predicted"/>
<dbReference type="VEuPathDB" id="FungiDB:ASPFODRAFT_123817"/>
<dbReference type="Proteomes" id="UP000075230">
    <property type="component" value="Unassembled WGS sequence"/>
</dbReference>
<dbReference type="GO" id="GO:0004674">
    <property type="term" value="F:protein serine/threonine kinase activity"/>
    <property type="evidence" value="ECO:0007669"/>
    <property type="project" value="UniProtKB-KW"/>
</dbReference>
<evidence type="ECO:0000256" key="1">
    <source>
        <dbReference type="ARBA" id="ARBA00012513"/>
    </source>
</evidence>
<comment type="caution">
    <text evidence="11">The sequence shown here is derived from an EMBL/GenBank/DDBJ whole genome shotgun (WGS) entry which is preliminary data.</text>
</comment>
<organism evidence="11 12">
    <name type="scientific">Aspergillus kawachii</name>
    <name type="common">White koji mold</name>
    <name type="synonym">Aspergillus awamori var. kawachi</name>
    <dbReference type="NCBI Taxonomy" id="1069201"/>
    <lineage>
        <taxon>Eukaryota</taxon>
        <taxon>Fungi</taxon>
        <taxon>Dikarya</taxon>
        <taxon>Ascomycota</taxon>
        <taxon>Pezizomycotina</taxon>
        <taxon>Eurotiomycetes</taxon>
        <taxon>Eurotiomycetidae</taxon>
        <taxon>Eurotiales</taxon>
        <taxon>Aspergillaceae</taxon>
        <taxon>Aspergillus</taxon>
        <taxon>Aspergillus subgen. Circumdati</taxon>
    </lineage>
</organism>
<dbReference type="EC" id="2.7.11.1" evidence="1"/>
<feature type="domain" description="Protein kinase" evidence="10">
    <location>
        <begin position="118"/>
        <end position="367"/>
    </location>
</feature>
<keyword evidence="5" id="KW-0418">Kinase</keyword>
<evidence type="ECO:0000313" key="11">
    <source>
        <dbReference type="EMBL" id="GAT19890.1"/>
    </source>
</evidence>
<dbReference type="Gene3D" id="1.10.510.10">
    <property type="entry name" value="Transferase(Phosphotransferase) domain 1"/>
    <property type="match status" value="1"/>
</dbReference>
<evidence type="ECO:0000256" key="7">
    <source>
        <dbReference type="ARBA" id="ARBA00047899"/>
    </source>
</evidence>
<evidence type="ECO:0000256" key="4">
    <source>
        <dbReference type="ARBA" id="ARBA00022741"/>
    </source>
</evidence>
<dbReference type="EMBL" id="BCWF01000006">
    <property type="protein sequence ID" value="GAT19890.1"/>
    <property type="molecule type" value="Genomic_DNA"/>
</dbReference>
<dbReference type="GO" id="GO:0005524">
    <property type="term" value="F:ATP binding"/>
    <property type="evidence" value="ECO:0007669"/>
    <property type="project" value="UniProtKB-UniRule"/>
</dbReference>
<gene>
    <name evidence="11" type="ORF">RIB2604_00604730</name>
</gene>
<accession>A0A146F136</accession>
<dbReference type="GO" id="GO:0005634">
    <property type="term" value="C:nucleus"/>
    <property type="evidence" value="ECO:0007669"/>
    <property type="project" value="TreeGrafter"/>
</dbReference>
<dbReference type="PROSITE" id="PS50011">
    <property type="entry name" value="PROTEIN_KINASE_DOM"/>
    <property type="match status" value="1"/>
</dbReference>
<reference evidence="12" key="2">
    <citation type="submission" date="2016-02" db="EMBL/GenBank/DDBJ databases">
        <title>Genome sequencing of Aspergillus luchuensis NBRC 4314.</title>
        <authorList>
            <person name="Yamada O."/>
        </authorList>
    </citation>
    <scope>NUCLEOTIDE SEQUENCE [LARGE SCALE GENOMIC DNA]</scope>
    <source>
        <strain evidence="12">RIB 2604</strain>
    </source>
</reference>
<feature type="binding site" evidence="9">
    <location>
        <position position="147"/>
    </location>
    <ligand>
        <name>ATP</name>
        <dbReference type="ChEBI" id="CHEBI:30616"/>
    </ligand>
</feature>
<evidence type="ECO:0000256" key="8">
    <source>
        <dbReference type="ARBA" id="ARBA00048679"/>
    </source>
</evidence>
<reference evidence="11 12" key="1">
    <citation type="journal article" date="2016" name="DNA Res.">
        <title>Genome sequence of Aspergillus luchuensis NBRC 4314.</title>
        <authorList>
            <person name="Yamada O."/>
            <person name="Machida M."/>
            <person name="Hosoyama A."/>
            <person name="Goto M."/>
            <person name="Takahashi T."/>
            <person name="Futagami T."/>
            <person name="Yamagata Y."/>
            <person name="Takeuchi M."/>
            <person name="Kobayashi T."/>
            <person name="Koike H."/>
            <person name="Abe K."/>
            <person name="Asai K."/>
            <person name="Arita M."/>
            <person name="Fujita N."/>
            <person name="Fukuda K."/>
            <person name="Higa K."/>
            <person name="Horikawa H."/>
            <person name="Ishikawa T."/>
            <person name="Jinno K."/>
            <person name="Kato Y."/>
            <person name="Kirimura K."/>
            <person name="Mizutani O."/>
            <person name="Nakasone K."/>
            <person name="Sano M."/>
            <person name="Shiraishi Y."/>
            <person name="Tsukahara M."/>
            <person name="Gomi K."/>
        </authorList>
    </citation>
    <scope>NUCLEOTIDE SEQUENCE [LARGE SCALE GENOMIC DNA]</scope>
    <source>
        <strain evidence="11 12">RIB 2604</strain>
    </source>
</reference>
<evidence type="ECO:0000256" key="9">
    <source>
        <dbReference type="PROSITE-ProRule" id="PRU10141"/>
    </source>
</evidence>
<evidence type="ECO:0000313" key="12">
    <source>
        <dbReference type="Proteomes" id="UP000075230"/>
    </source>
</evidence>
<dbReference type="PROSITE" id="PS00107">
    <property type="entry name" value="PROTEIN_KINASE_ATP"/>
    <property type="match status" value="1"/>
</dbReference>
<dbReference type="GO" id="GO:0000245">
    <property type="term" value="P:spliceosomal complex assembly"/>
    <property type="evidence" value="ECO:0007669"/>
    <property type="project" value="TreeGrafter"/>
</dbReference>
<dbReference type="InterPro" id="IPR051334">
    <property type="entry name" value="SRPK"/>
</dbReference>
<evidence type="ECO:0000256" key="3">
    <source>
        <dbReference type="ARBA" id="ARBA00022679"/>
    </source>
</evidence>
<evidence type="ECO:0000259" key="10">
    <source>
        <dbReference type="PROSITE" id="PS50011"/>
    </source>
</evidence>
<dbReference type="GO" id="GO:0005737">
    <property type="term" value="C:cytoplasm"/>
    <property type="evidence" value="ECO:0007669"/>
    <property type="project" value="TreeGrafter"/>
</dbReference>
<dbReference type="PANTHER" id="PTHR47634:SF9">
    <property type="entry name" value="PROTEIN KINASE DOMAIN-CONTAINING PROTEIN-RELATED"/>
    <property type="match status" value="1"/>
</dbReference>
<dbReference type="PANTHER" id="PTHR47634">
    <property type="entry name" value="PROTEIN KINASE DOMAIN-CONTAINING PROTEIN-RELATED"/>
    <property type="match status" value="1"/>
</dbReference>
<dbReference type="SUPFAM" id="SSF56112">
    <property type="entry name" value="Protein kinase-like (PK-like)"/>
    <property type="match status" value="1"/>
</dbReference>
<dbReference type="GO" id="GO:0050684">
    <property type="term" value="P:regulation of mRNA processing"/>
    <property type="evidence" value="ECO:0007669"/>
    <property type="project" value="TreeGrafter"/>
</dbReference>
<protein>
    <recommendedName>
        <fullName evidence="1">non-specific serine/threonine protein kinase</fullName>
        <ecNumber evidence="1">2.7.11.1</ecNumber>
    </recommendedName>
</protein>
<evidence type="ECO:0000256" key="2">
    <source>
        <dbReference type="ARBA" id="ARBA00022527"/>
    </source>
</evidence>
<sequence length="367" mass="41532">MADTWILRGAKTALTLSLESPTLVKDVVAIDNCPIRLPLESDFARYLEGLARLGDERITDYSQADRILTQYEKNAQKFPTSGFDIIQSDQKVEEEELPDYKAHRFYPVRLGEIFQNRYQTVAKLGFGSSSTIWLSHDLINGQYVALKVYVYTSSVHRELPFYDHVKKQLQTSSHQGRYNIRKLLDSFTVSSQDGTHIVLVFEAAQMSLRDMEVVFQQEGFDENLVKGAITELLQAVDFLHTQEQVVHTDIHPGNLLLGAYDNQSLSALEHEELVSPVPRKPVSPTRTIYLSRLMRSQVGPMLLSDFGETRIGPGPHGGDIMPLEYRAPETLLYIGWSYPVDIWSVGLTVCHGSSQTAWRFVTAFCDN</sequence>
<name>A0A146F136_ASPKA</name>
<dbReference type="Gene3D" id="3.30.200.20">
    <property type="entry name" value="Phosphorylase Kinase, domain 1"/>
    <property type="match status" value="1"/>
</dbReference>
<dbReference type="InterPro" id="IPR017441">
    <property type="entry name" value="Protein_kinase_ATP_BS"/>
</dbReference>
<comment type="catalytic activity">
    <reaction evidence="8">
        <text>L-seryl-[protein] + ATP = O-phospho-L-seryl-[protein] + ADP + H(+)</text>
        <dbReference type="Rhea" id="RHEA:17989"/>
        <dbReference type="Rhea" id="RHEA-COMP:9863"/>
        <dbReference type="Rhea" id="RHEA-COMP:11604"/>
        <dbReference type="ChEBI" id="CHEBI:15378"/>
        <dbReference type="ChEBI" id="CHEBI:29999"/>
        <dbReference type="ChEBI" id="CHEBI:30616"/>
        <dbReference type="ChEBI" id="CHEBI:83421"/>
        <dbReference type="ChEBI" id="CHEBI:456216"/>
        <dbReference type="EC" id="2.7.11.1"/>
    </reaction>
</comment>
<dbReference type="InterPro" id="IPR011009">
    <property type="entry name" value="Kinase-like_dom_sf"/>
</dbReference>
<dbReference type="InterPro" id="IPR000719">
    <property type="entry name" value="Prot_kinase_dom"/>
</dbReference>
<dbReference type="SMART" id="SM00220">
    <property type="entry name" value="S_TKc"/>
    <property type="match status" value="1"/>
</dbReference>
<dbReference type="AlphaFoldDB" id="A0A146F136"/>
<comment type="catalytic activity">
    <reaction evidence="7">
        <text>L-threonyl-[protein] + ATP = O-phospho-L-threonyl-[protein] + ADP + H(+)</text>
        <dbReference type="Rhea" id="RHEA:46608"/>
        <dbReference type="Rhea" id="RHEA-COMP:11060"/>
        <dbReference type="Rhea" id="RHEA-COMP:11605"/>
        <dbReference type="ChEBI" id="CHEBI:15378"/>
        <dbReference type="ChEBI" id="CHEBI:30013"/>
        <dbReference type="ChEBI" id="CHEBI:30616"/>
        <dbReference type="ChEBI" id="CHEBI:61977"/>
        <dbReference type="ChEBI" id="CHEBI:456216"/>
        <dbReference type="EC" id="2.7.11.1"/>
    </reaction>
</comment>
<keyword evidence="4 9" id="KW-0547">Nucleotide-binding</keyword>
<keyword evidence="3" id="KW-0808">Transferase</keyword>